<feature type="compositionally biased region" description="Polar residues" evidence="1">
    <location>
        <begin position="2038"/>
        <end position="2048"/>
    </location>
</feature>
<organism evidence="3 4">
    <name type="scientific">Hermetia illucens</name>
    <name type="common">Black soldier fly</name>
    <dbReference type="NCBI Taxonomy" id="343691"/>
    <lineage>
        <taxon>Eukaryota</taxon>
        <taxon>Metazoa</taxon>
        <taxon>Ecdysozoa</taxon>
        <taxon>Arthropoda</taxon>
        <taxon>Hexapoda</taxon>
        <taxon>Insecta</taxon>
        <taxon>Pterygota</taxon>
        <taxon>Neoptera</taxon>
        <taxon>Endopterygota</taxon>
        <taxon>Diptera</taxon>
        <taxon>Brachycera</taxon>
        <taxon>Stratiomyomorpha</taxon>
        <taxon>Stratiomyidae</taxon>
        <taxon>Hermetiinae</taxon>
        <taxon>Hermetia</taxon>
    </lineage>
</organism>
<feature type="region of interest" description="Disordered" evidence="1">
    <location>
        <begin position="1269"/>
        <end position="1292"/>
    </location>
</feature>
<dbReference type="GO" id="GO:0003713">
    <property type="term" value="F:transcription coactivator activity"/>
    <property type="evidence" value="ECO:0007669"/>
    <property type="project" value="InterPro"/>
</dbReference>
<feature type="compositionally biased region" description="Basic and acidic residues" evidence="1">
    <location>
        <begin position="950"/>
        <end position="969"/>
    </location>
</feature>
<name>A0A7R8YVY3_HERIL</name>
<feature type="compositionally biased region" description="Low complexity" evidence="1">
    <location>
        <begin position="2016"/>
        <end position="2037"/>
    </location>
</feature>
<accession>A0A7R8YVY3</accession>
<dbReference type="Proteomes" id="UP000594454">
    <property type="component" value="Chromosome 3"/>
</dbReference>
<feature type="region of interest" description="Disordered" evidence="1">
    <location>
        <begin position="142"/>
        <end position="174"/>
    </location>
</feature>
<feature type="compositionally biased region" description="Low complexity" evidence="1">
    <location>
        <begin position="1188"/>
        <end position="1197"/>
    </location>
</feature>
<feature type="region of interest" description="Disordered" evidence="1">
    <location>
        <begin position="1114"/>
        <end position="1197"/>
    </location>
</feature>
<dbReference type="FunCoup" id="A0A7R8YVY3">
    <property type="interactions" value="353"/>
</dbReference>
<feature type="compositionally biased region" description="Polar residues" evidence="1">
    <location>
        <begin position="1028"/>
        <end position="1043"/>
    </location>
</feature>
<feature type="compositionally biased region" description="Polar residues" evidence="1">
    <location>
        <begin position="1556"/>
        <end position="1565"/>
    </location>
</feature>
<evidence type="ECO:0000313" key="3">
    <source>
        <dbReference type="EMBL" id="CAD7086266.1"/>
    </source>
</evidence>
<dbReference type="GO" id="GO:0045944">
    <property type="term" value="P:positive regulation of transcription by RNA polymerase II"/>
    <property type="evidence" value="ECO:0007669"/>
    <property type="project" value="TreeGrafter"/>
</dbReference>
<feature type="compositionally biased region" description="Polar residues" evidence="1">
    <location>
        <begin position="1163"/>
        <end position="1174"/>
    </location>
</feature>
<feature type="region of interest" description="Disordered" evidence="1">
    <location>
        <begin position="2121"/>
        <end position="2243"/>
    </location>
</feature>
<feature type="region of interest" description="Disordered" evidence="1">
    <location>
        <begin position="1451"/>
        <end position="1571"/>
    </location>
</feature>
<feature type="compositionally biased region" description="Low complexity" evidence="1">
    <location>
        <begin position="1518"/>
        <end position="1535"/>
    </location>
</feature>
<feature type="region of interest" description="Disordered" evidence="1">
    <location>
        <begin position="1212"/>
        <end position="1246"/>
    </location>
</feature>
<feature type="compositionally biased region" description="Low complexity" evidence="1">
    <location>
        <begin position="1229"/>
        <end position="1246"/>
    </location>
</feature>
<dbReference type="InterPro" id="IPR026638">
    <property type="entry name" value="NCOA6"/>
</dbReference>
<feature type="region of interest" description="Disordered" evidence="1">
    <location>
        <begin position="1386"/>
        <end position="1416"/>
    </location>
</feature>
<feature type="compositionally biased region" description="Low complexity" evidence="1">
    <location>
        <begin position="753"/>
        <end position="769"/>
    </location>
</feature>
<feature type="compositionally biased region" description="Acidic residues" evidence="1">
    <location>
        <begin position="2221"/>
        <end position="2230"/>
    </location>
</feature>
<feature type="compositionally biased region" description="Low complexity" evidence="1">
    <location>
        <begin position="1398"/>
        <end position="1416"/>
    </location>
</feature>
<feature type="compositionally biased region" description="Low complexity" evidence="1">
    <location>
        <begin position="994"/>
        <end position="1027"/>
    </location>
</feature>
<feature type="compositionally biased region" description="Polar residues" evidence="1">
    <location>
        <begin position="1904"/>
        <end position="1943"/>
    </location>
</feature>
<feature type="compositionally biased region" description="Polar residues" evidence="1">
    <location>
        <begin position="1217"/>
        <end position="1228"/>
    </location>
</feature>
<feature type="compositionally biased region" description="Polar residues" evidence="1">
    <location>
        <begin position="790"/>
        <end position="804"/>
    </location>
</feature>
<evidence type="ECO:0000259" key="2">
    <source>
        <dbReference type="Pfam" id="PF13820"/>
    </source>
</evidence>
<feature type="compositionally biased region" description="Polar residues" evidence="1">
    <location>
        <begin position="1851"/>
        <end position="1869"/>
    </location>
</feature>
<sequence length="2411" mass="256907">MAADSDGSLTAVVICEGNLHDPEFPRKFRHLVTKLKHILQQPKKSKKLKVNKVEPWNSVRVTLSIPKDAAAKLRQLASEGSNALRALGILSVQLEGDTVISLRLVGQDLVLRTDNTTTGRVQEAGSSNTTLNDLSQILGSRLQQTTAGPSSCSTTQSIPSTPSPSIAEPIAGPSNRSIIPQATVVVGGVSGGSVGSNNGSGPISNTVVMNGPTTAFDKPPIFKSPNTVCPMDGKLPVPPLTNIVETREYPFESMTQARVIQRRENTMAVVAALGAGTQPTGPVGNAPLAIGQGQQITPPPLTIPVAGTSADVLVQQPPQTVVKSPFMQPPPPPYPSATGTIHLKPGTHTVQHPLQQQQQQQSNTIALPNSTNALSSPLLVNLLQNDGVNQVKVPSSPSSVMLQQQQQSSTTAIVPNLNNHTQNDGVLLLNNSNSNDSSSISISPSIPVPSPSQTISNMSSSAGKAPSVASAAPVVLNQTVLAPPHQPAAVGGVGIRLQQRFPIPQSVQQPPTVPQHLLAQHQIVHPGSSGIQMQRFPTQPNQVMGNVGSMAGVSSQPFRHPLQQPQSLQQIPMQQPYTTPSQSPHPSLVTHPTQPQQPQHVIANNFNHPRWPFKPMDSATKSSFQEFTRYQIQYNLQQEMNNQSTVGSATTPGGAPGMADGLGAMGNNSSGSGDKSAIGDALALNSYLDELSKTDLDSLLLPSLNDLDSTLDLDGKNSLESLLDEKDLVMELIDQERAASTLPINSLESGLQTSTALTSTSSSVLQSQSKPPPTSGAGANSGRVADVLPSNKTFPTGEQPNLTKSGKERQYLINPLTGELEPMPSDEESESENTPADNMDVFNEFNSEVSNSLYSDDDNSCSTAFSKASDHSDTERSSNSEASGRSRYSKSKKERRDTSSGSYSSKKSKPSIKNNLLREKLQQGIKDKISGKSKQPKEKIMTKAKLISIDGKDSPSEKIKLRLKLEKSEPVSPAYKVDISFVPSPKRAQAAVNSTSTSVSNYSSSSQSSLSMTPNSSPNLSLQQQQNAVQLSSTSHNASNQSPHGEEPRVPPLHISLRGKNSIVIKNSKKDRKKSQSGGEEDDSYLKKAQMKRNNTFEEQTVLNRYMVSSDPSNFVNNVNSKASSQGKPTTRPSSHDEYPVSNNHSKSVLENGEDLEKCLPSSKRNMTDISVNPNGLIVPDTKRRRMSQSLEQQQQNNMLQEDKNNLELYNHLQGPIGSTNVGTLPTHSSLSKNQKGSSNNNNSSTFISKLHKSSIKSGKPLVVVKQCKSPTNNPVKDPGKSPPLAGNMDQSQMPSQTVISAPLSIASSIPSSVSLTMSAVQVSTSNCRSSAVTSKSQCDSSVVAPTISQSRTSSSKQTATVCLLPQGSSDAMSKEKFKQKLMEFQSADGKESTEKASLTNTGGSTVSNSGSSGGSLTSIKADEQIVNLDASKSNVPTASLLDERLQVSARRVSVPTPTSISNSSLPSASSNSTNIVDVAQEKSFQKTEVNEQSAIQEQPPRPSTVSQNPAAIDVGINLLNNGSGNNNVRNSPGSQAQGEDSGIESMDALSEKSPHQSGSPQQGDAQPPQLQAKRVVEIVHTQIEEKISLDTKDDQEDEMTHMRDIEAELAKMEGNDHFLSQCESPMHRLNGDHSMKEESLLENLTDEKIMLCAVKMEQEEDLAAIMGGSNSGKSSPMLSPFPVTKVECRDLNENKEISSKISLDTQLIDECCKKSLKPNTKLEDDIEKSTRIALSQSPNEKKFEENVIRNASSSSEVEVKPMAESIKSESPIVKEESVATVDTSSPACPSMSSSLACDVISKTNDKSAIDIKEILTPITIEIPTHPESEVPRVRTRASSKLESPLDAPKQSPQLDSPATTNSLKSNLRLSAAAIDRLSPKVSTGKVAGTGGVMTSNKRKRQGSESSTQSCVSDDTPGRNNSTNGSSAKRTRPNSSSSATHGSCENLANVKSNSTNSVGRKPGNSKSKKAPDESSDSDEPLIEVAGKVRGSKGSAAKSNTSESSDNKVLRNHRASSQHSRSSAHSTTSTSSFASQNSIGQNSSTTKTIRGSAASHSNSTTSTSGTSTVASSNSNNQIQNNTHCTRASSGSIGTTGVAAGVGTVVTTATTVASNNHSLANASAVSVQNSNHSSNIQSPNDDRPRRSVRASAAANKIIYSRSGGAGHSGGNNEASKVVGGNVKGGNSSTISGDGNEPRRKTRSAAGGEATEGRRRRGSRDMSSNEEDDDEDEIQSKTEDCADDEDIGSQTTEIDIDDLFQSPIHQFDPHEIEIKSDEIMEENYPDNSHYSHTFYEPGDRYGMRHHVSYVGCTSKVSKMPDMNSEVDGDDELEPNSISDYDVSDDEPSPVMTSTDEDDSNDAVANGEVDVRDMQVRNPPGDFSGNDRDHDGNNTSSERGKYSVPIVAIPIVMKR</sequence>
<feature type="region of interest" description="Disordered" evidence="1">
    <location>
        <begin position="573"/>
        <end position="595"/>
    </location>
</feature>
<feature type="compositionally biased region" description="Polar residues" evidence="1">
    <location>
        <begin position="1114"/>
        <end position="1133"/>
    </location>
</feature>
<feature type="compositionally biased region" description="Polar residues" evidence="1">
    <location>
        <begin position="844"/>
        <end position="866"/>
    </location>
</feature>
<dbReference type="InterPro" id="IPR032715">
    <property type="entry name" value="NCOA6_TRADD-N"/>
</dbReference>
<dbReference type="EMBL" id="LR899011">
    <property type="protein sequence ID" value="CAD7086266.1"/>
    <property type="molecule type" value="Genomic_DNA"/>
</dbReference>
<feature type="compositionally biased region" description="Low complexity" evidence="1">
    <location>
        <begin position="2051"/>
        <end position="2091"/>
    </location>
</feature>
<feature type="compositionally biased region" description="Low complexity" evidence="1">
    <location>
        <begin position="1456"/>
        <end position="1475"/>
    </location>
</feature>
<keyword evidence="4" id="KW-1185">Reference proteome</keyword>
<feature type="compositionally biased region" description="Basic and acidic residues" evidence="1">
    <location>
        <begin position="868"/>
        <end position="878"/>
    </location>
</feature>
<dbReference type="GO" id="GO:0005667">
    <property type="term" value="C:transcription regulator complex"/>
    <property type="evidence" value="ECO:0007669"/>
    <property type="project" value="TreeGrafter"/>
</dbReference>
<dbReference type="OrthoDB" id="5967287at2759"/>
<feature type="compositionally biased region" description="Low complexity" evidence="1">
    <location>
        <begin position="2173"/>
        <end position="2186"/>
    </location>
</feature>
<protein>
    <recommendedName>
        <fullName evidence="2">Nuclear receptor coactivator 6 TRADD-N domain-containing protein</fullName>
    </recommendedName>
</protein>
<evidence type="ECO:0000313" key="4">
    <source>
        <dbReference type="Proteomes" id="UP000594454"/>
    </source>
</evidence>
<dbReference type="InParanoid" id="A0A7R8YVY3"/>
<dbReference type="Pfam" id="PF13820">
    <property type="entry name" value="NCOA6_TRADD-N"/>
    <property type="match status" value="1"/>
</dbReference>
<proteinExistence type="predicted"/>
<feature type="compositionally biased region" description="Basic and acidic residues" evidence="1">
    <location>
        <begin position="1480"/>
        <end position="1490"/>
    </location>
</feature>
<feature type="compositionally biased region" description="Low complexity" evidence="1">
    <location>
        <begin position="149"/>
        <end position="170"/>
    </location>
</feature>
<evidence type="ECO:0000256" key="1">
    <source>
        <dbReference type="SAM" id="MobiDB-lite"/>
    </source>
</evidence>
<dbReference type="GO" id="GO:0035097">
    <property type="term" value="C:histone methyltransferase complex"/>
    <property type="evidence" value="ECO:0007669"/>
    <property type="project" value="TreeGrafter"/>
</dbReference>
<feature type="compositionally biased region" description="Polar residues" evidence="1">
    <location>
        <begin position="1949"/>
        <end position="1958"/>
    </location>
</feature>
<feature type="region of interest" description="Disordered" evidence="1">
    <location>
        <begin position="2313"/>
        <end position="2397"/>
    </location>
</feature>
<feature type="compositionally biased region" description="Acidic residues" evidence="1">
    <location>
        <begin position="2321"/>
        <end position="2330"/>
    </location>
</feature>
<feature type="region of interest" description="Disordered" evidence="1">
    <location>
        <begin position="1824"/>
        <end position="2091"/>
    </location>
</feature>
<reference evidence="3 4" key="1">
    <citation type="submission" date="2020-11" db="EMBL/GenBank/DDBJ databases">
        <authorList>
            <person name="Wallbank WR R."/>
            <person name="Pardo Diaz C."/>
            <person name="Kozak K."/>
            <person name="Martin S."/>
            <person name="Jiggins C."/>
            <person name="Moest M."/>
            <person name="Warren A I."/>
            <person name="Generalovic N T."/>
            <person name="Byers J.R.P. K."/>
            <person name="Montejo-Kovacevich G."/>
            <person name="Yen C E."/>
        </authorList>
    </citation>
    <scope>NUCLEOTIDE SEQUENCE [LARGE SCALE GENOMIC DNA]</scope>
</reference>
<dbReference type="PANTHER" id="PTHR15690">
    <property type="entry name" value="NUCLEAR RECEPTOR COACTIVATOR 6"/>
    <property type="match status" value="1"/>
</dbReference>
<feature type="region of interest" description="Disordered" evidence="1">
    <location>
        <begin position="434"/>
        <end position="461"/>
    </location>
</feature>
<dbReference type="PANTHER" id="PTHR15690:SF0">
    <property type="entry name" value="NUCLEAR RECEPTOR COACTIVATOR 6"/>
    <property type="match status" value="1"/>
</dbReference>
<feature type="compositionally biased region" description="Basic and acidic residues" evidence="1">
    <location>
        <begin position="916"/>
        <end position="941"/>
    </location>
</feature>
<feature type="compositionally biased region" description="Polar residues" evidence="1">
    <location>
        <begin position="2126"/>
        <end position="2137"/>
    </location>
</feature>
<feature type="domain" description="Nuclear receptor coactivator 6 TRADD-N" evidence="2">
    <location>
        <begin position="11"/>
        <end position="125"/>
    </location>
</feature>
<feature type="region of interest" description="Disordered" evidence="1">
    <location>
        <begin position="753"/>
        <end position="1098"/>
    </location>
</feature>
<gene>
    <name evidence="3" type="ORF">HERILL_LOCUS9053</name>
</gene>